<dbReference type="AlphaFoldDB" id="A0A3D9JM01"/>
<evidence type="ECO:0000313" key="3">
    <source>
        <dbReference type="EMBL" id="RED75078.1"/>
    </source>
</evidence>
<name>A0A3D9JM01_9BACL</name>
<dbReference type="PANTHER" id="PTHR43649:SF17">
    <property type="entry name" value="ABC TRANSPORTER SOLUTE BINDING PROTEIN-SUGAR TRANSPORT"/>
    <property type="match status" value="1"/>
</dbReference>
<dbReference type="Pfam" id="PF12010">
    <property type="entry name" value="DUF3502"/>
    <property type="match status" value="1"/>
</dbReference>
<dbReference type="EMBL" id="QRDZ01000017">
    <property type="protein sequence ID" value="RED75078.1"/>
    <property type="molecule type" value="Genomic_DNA"/>
</dbReference>
<dbReference type="InterPro" id="IPR006059">
    <property type="entry name" value="SBP"/>
</dbReference>
<comment type="caution">
    <text evidence="3">The sequence shown here is derived from an EMBL/GenBank/DDBJ whole genome shotgun (WGS) entry which is preliminary data.</text>
</comment>
<keyword evidence="1" id="KW-0732">Signal</keyword>
<dbReference type="PROSITE" id="PS51257">
    <property type="entry name" value="PROKAR_LIPOPROTEIN"/>
    <property type="match status" value="1"/>
</dbReference>
<dbReference type="Proteomes" id="UP000256977">
    <property type="component" value="Unassembled WGS sequence"/>
</dbReference>
<gene>
    <name evidence="3" type="ORF">DFP98_11750</name>
</gene>
<evidence type="ECO:0000256" key="1">
    <source>
        <dbReference type="SAM" id="SignalP"/>
    </source>
</evidence>
<feature type="chain" id="PRO_5038938637" evidence="1">
    <location>
        <begin position="22"/>
        <end position="519"/>
    </location>
</feature>
<evidence type="ECO:0000313" key="4">
    <source>
        <dbReference type="Proteomes" id="UP000256977"/>
    </source>
</evidence>
<proteinExistence type="predicted"/>
<accession>A0A3D9JM01</accession>
<dbReference type="SUPFAM" id="SSF53850">
    <property type="entry name" value="Periplasmic binding protein-like II"/>
    <property type="match status" value="1"/>
</dbReference>
<dbReference type="RefSeq" id="WP_116062502.1">
    <property type="nucleotide sequence ID" value="NZ_QRDZ01000017.1"/>
</dbReference>
<sequence length="519" mass="58221">MNRVSKWVKLLVMGCLAVMVAAGCGTNNEQNAPTSSVASGTAGTSEAPKLDKVDLTLVLAGDQPPEQNEVLAEINKRSEQELNINLKVQYIPWADYQEKIKVMAAGGTPIDIYLDFFGNLSSAASRKQAIPLNELLDKYGQDLKKVIPQADFDGLSIDGKIYGVPAVYPRAEIGNVVIIRKDLREKYGLPEITTLNQFEQYLDAVKNNEPGMTPLVANQGRFGSAIAREVYDGKMWFSWGSDTQHPYTIDINTKPYKVVNNFETDGFKEMMNWGRKAYSNGWFAKDILMEKNDQTNFTSGKAGAVPGDLFSMSNMVPQLEKNIPGAKLEMVMYKKDQPLTNTAPTNNYSAISATSAHPERAMMFLNWLLKSQENYDLFMYGIKEKHYTLKGDLIELPEGTDLANRPYNPTPWFIYNMKYQRALTTDPVEFSDALQFWKTAKIENNPLMNFSFNADPVKTENAQIQKVVQELAMPVFTGVLQSDADYQKLLDQLNKAGIQKVLAEAQKQLDEYIAKNNLQ</sequence>
<protein>
    <submittedName>
        <fullName evidence="3">Putative aldouronate transport system substrate-binding protein</fullName>
    </submittedName>
</protein>
<organism evidence="3 4">
    <name type="scientific">Cohnella phaseoli</name>
    <dbReference type="NCBI Taxonomy" id="456490"/>
    <lineage>
        <taxon>Bacteria</taxon>
        <taxon>Bacillati</taxon>
        <taxon>Bacillota</taxon>
        <taxon>Bacilli</taxon>
        <taxon>Bacillales</taxon>
        <taxon>Paenibacillaceae</taxon>
        <taxon>Cohnella</taxon>
    </lineage>
</organism>
<dbReference type="Gene3D" id="3.40.190.10">
    <property type="entry name" value="Periplasmic binding protein-like II"/>
    <property type="match status" value="3"/>
</dbReference>
<keyword evidence="4" id="KW-1185">Reference proteome</keyword>
<dbReference type="PANTHER" id="PTHR43649">
    <property type="entry name" value="ARABINOSE-BINDING PROTEIN-RELATED"/>
    <property type="match status" value="1"/>
</dbReference>
<evidence type="ECO:0000259" key="2">
    <source>
        <dbReference type="Pfam" id="PF12010"/>
    </source>
</evidence>
<dbReference type="InterPro" id="IPR050490">
    <property type="entry name" value="Bact_solute-bd_prot1"/>
</dbReference>
<dbReference type="InterPro" id="IPR022627">
    <property type="entry name" value="DUF3502"/>
</dbReference>
<dbReference type="OrthoDB" id="2495455at2"/>
<feature type="signal peptide" evidence="1">
    <location>
        <begin position="1"/>
        <end position="21"/>
    </location>
</feature>
<feature type="domain" description="DUF3502" evidence="2">
    <location>
        <begin position="446"/>
        <end position="514"/>
    </location>
</feature>
<dbReference type="Pfam" id="PF13416">
    <property type="entry name" value="SBP_bac_8"/>
    <property type="match status" value="1"/>
</dbReference>
<reference evidence="3 4" key="1">
    <citation type="submission" date="2018-07" db="EMBL/GenBank/DDBJ databases">
        <title>Genomic Encyclopedia of Type Strains, Phase III (KMG-III): the genomes of soil and plant-associated and newly described type strains.</title>
        <authorList>
            <person name="Whitman W."/>
        </authorList>
    </citation>
    <scope>NUCLEOTIDE SEQUENCE [LARGE SCALE GENOMIC DNA]</scope>
    <source>
        <strain evidence="3 4">CECT 7287</strain>
    </source>
</reference>